<comment type="caution">
    <text evidence="2">The sequence shown here is derived from an EMBL/GenBank/DDBJ whole genome shotgun (WGS) entry which is preliminary data.</text>
</comment>
<dbReference type="EMBL" id="SZYD01000018">
    <property type="protein sequence ID" value="KAD2805937.1"/>
    <property type="molecule type" value="Genomic_DNA"/>
</dbReference>
<name>A0A5N6LWM2_9ASTR</name>
<feature type="region of interest" description="Disordered" evidence="1">
    <location>
        <begin position="77"/>
        <end position="97"/>
    </location>
</feature>
<reference evidence="2 3" key="1">
    <citation type="submission" date="2019-05" db="EMBL/GenBank/DDBJ databases">
        <title>Mikania micrantha, genome provides insights into the molecular mechanism of rapid growth.</title>
        <authorList>
            <person name="Liu B."/>
        </authorList>
    </citation>
    <scope>NUCLEOTIDE SEQUENCE [LARGE SCALE GENOMIC DNA]</scope>
    <source>
        <strain evidence="2">NLD-2019</strain>
        <tissue evidence="2">Leaf</tissue>
    </source>
</reference>
<dbReference type="Proteomes" id="UP000326396">
    <property type="component" value="Linkage Group LG8"/>
</dbReference>
<evidence type="ECO:0000313" key="3">
    <source>
        <dbReference type="Proteomes" id="UP000326396"/>
    </source>
</evidence>
<protein>
    <submittedName>
        <fullName evidence="2">Uncharacterized protein</fullName>
    </submittedName>
</protein>
<organism evidence="2 3">
    <name type="scientific">Mikania micrantha</name>
    <name type="common">bitter vine</name>
    <dbReference type="NCBI Taxonomy" id="192012"/>
    <lineage>
        <taxon>Eukaryota</taxon>
        <taxon>Viridiplantae</taxon>
        <taxon>Streptophyta</taxon>
        <taxon>Embryophyta</taxon>
        <taxon>Tracheophyta</taxon>
        <taxon>Spermatophyta</taxon>
        <taxon>Magnoliopsida</taxon>
        <taxon>eudicotyledons</taxon>
        <taxon>Gunneridae</taxon>
        <taxon>Pentapetalae</taxon>
        <taxon>asterids</taxon>
        <taxon>campanulids</taxon>
        <taxon>Asterales</taxon>
        <taxon>Asteraceae</taxon>
        <taxon>Asteroideae</taxon>
        <taxon>Heliantheae alliance</taxon>
        <taxon>Eupatorieae</taxon>
        <taxon>Mikania</taxon>
    </lineage>
</organism>
<sequence length="97" mass="11122">MRLRPGAELSPHSALERLPLTTMKLHKYGAYMKDAQPKYGCECQLRSSNNGRMRWEEEEATAGNFRVWNVGLWGDGSHFKTSRGIPNEENREWPNGS</sequence>
<evidence type="ECO:0000256" key="1">
    <source>
        <dbReference type="SAM" id="MobiDB-lite"/>
    </source>
</evidence>
<evidence type="ECO:0000313" key="2">
    <source>
        <dbReference type="EMBL" id="KAD2805937.1"/>
    </source>
</evidence>
<proteinExistence type="predicted"/>
<dbReference type="AlphaFoldDB" id="A0A5N6LWM2"/>
<feature type="compositionally biased region" description="Basic and acidic residues" evidence="1">
    <location>
        <begin position="86"/>
        <end position="97"/>
    </location>
</feature>
<accession>A0A5N6LWM2</accession>
<gene>
    <name evidence="2" type="ORF">E3N88_39314</name>
</gene>
<keyword evidence="3" id="KW-1185">Reference proteome</keyword>